<sequence length="820" mass="95571">MALYSSSSDSESGDDDLDGLDSEEQEASGLFLKRRKRHRAKNEKDRAMLGIFMDESDDDMSGLSEKQLRYKHVRFTSSKDLDGLSRLNEKYSTPKESGNARTIDRNKLEYSSGGSKMLHSIPNELQTPKSFGQSKAFKTTNSNTPNHFKSSGFGAKIMEKMGYVAGKGLGSQGQGILNPVETKIRPTRAGLGSIKERTQQDIEESKRWNKEVDEDQKDQYSKSLSEHKQEKKHKEKLKYKTASEIAGGMEVPRVLQQIIDMTGKDVKLIENVSGTMSIPVTLSHNDEMYQISLIARHDLEMYATEWKQLQDRKTYIEMEENRINEKINQESIKIQELERIIEEMEKIELFCRNNPKNSLEILNDVSEMLERIQIEFSEKIETYHLDEVVVSILFPIIKQIFLSWDPLEEPTLTLNFFCKWKDVLRTGNMFNSDEVDNSFSLKQRTMTPFENMLQYLWIPKVRLAINNVWDPHNPSSALLLFESWKNLLSPFIQDFILNQLILPKLQKSVSDWNPRNFIKKKDHQLPHIWLFPWLPLLKENTETLIDNVKRKFKIILSSWDIRNGPIEELNAWKEIFGDNQFEKLMLNYLLPKLSTCLRVDFDIDPSDQKLEPLEWVFSWKNFFKPSVFDRLFAADFFPKWMDILYLWLTDSDCNYAQVSEWYQWWQQVFPSEMLKMPMIRESFVKGLDMMNHALNLGKDVSEKLPPPITDFIDSIEAKTKENPLPKEYKKQFCVEDIKFKDVVEEFCAEHDLILIPLRKADENTGNPLFRITASASGTGGIVIYIKDDVVWVQDLKNKNEFSPQSLNHILTLAQRSSYRI</sequence>
<evidence type="ECO:0000256" key="9">
    <source>
        <dbReference type="SAM" id="MobiDB-lite"/>
    </source>
</evidence>
<keyword evidence="3 7" id="KW-0507">mRNA processing</keyword>
<dbReference type="AlphaFoldDB" id="A0A0W4ZIS3"/>
<name>A0A0W4ZIS3_PNEJ7</name>
<feature type="compositionally biased region" description="Low complexity" evidence="9">
    <location>
        <begin position="1"/>
        <end position="10"/>
    </location>
</feature>
<dbReference type="GeneID" id="28941195"/>
<feature type="compositionally biased region" description="Basic residues" evidence="9">
    <location>
        <begin position="32"/>
        <end position="41"/>
    </location>
</feature>
<keyword evidence="12" id="KW-1185">Reference proteome</keyword>
<comment type="similarity">
    <text evidence="2 7">Belongs to the TFP11/STIP family.</text>
</comment>
<dbReference type="Pfam" id="PF07842">
    <property type="entry name" value="GCFC"/>
    <property type="match status" value="1"/>
</dbReference>
<dbReference type="PANTHER" id="PTHR23329">
    <property type="entry name" value="TUFTELIN-INTERACTING PROTEIN 11-RELATED"/>
    <property type="match status" value="1"/>
</dbReference>
<dbReference type="InterPro" id="IPR000467">
    <property type="entry name" value="G_patch_dom"/>
</dbReference>
<evidence type="ECO:0000256" key="1">
    <source>
        <dbReference type="ARBA" id="ARBA00004123"/>
    </source>
</evidence>
<dbReference type="PIRSF" id="PIRSF017706">
    <property type="entry name" value="TFIP11"/>
    <property type="match status" value="1"/>
</dbReference>
<comment type="caution">
    <text evidence="11">The sequence shown here is derived from an EMBL/GenBank/DDBJ whole genome shotgun (WGS) entry which is preliminary data.</text>
</comment>
<dbReference type="GO" id="GO:0071008">
    <property type="term" value="C:U2-type post-mRNA release spliceosomal complex"/>
    <property type="evidence" value="ECO:0007669"/>
    <property type="project" value="TreeGrafter"/>
</dbReference>
<feature type="region of interest" description="Disordered" evidence="9">
    <location>
        <begin position="1"/>
        <end position="61"/>
    </location>
</feature>
<dbReference type="eggNOG" id="KOG2184">
    <property type="taxonomic scope" value="Eukaryota"/>
</dbReference>
<evidence type="ECO:0000256" key="4">
    <source>
        <dbReference type="ARBA" id="ARBA00022728"/>
    </source>
</evidence>
<evidence type="ECO:0000256" key="2">
    <source>
        <dbReference type="ARBA" id="ARBA00010900"/>
    </source>
</evidence>
<evidence type="ECO:0000313" key="11">
    <source>
        <dbReference type="EMBL" id="KTW28258.1"/>
    </source>
</evidence>
<dbReference type="OrthoDB" id="4822at2759"/>
<evidence type="ECO:0000256" key="7">
    <source>
        <dbReference type="PIRNR" id="PIRNR017706"/>
    </source>
</evidence>
<dbReference type="PROSITE" id="PS50174">
    <property type="entry name" value="G_PATCH"/>
    <property type="match status" value="1"/>
</dbReference>
<reference evidence="12" key="1">
    <citation type="journal article" date="2016" name="Nat. Commun.">
        <title>Genome analysis of three Pneumocystis species reveals adaptation mechanisms to life exclusively in mammalian hosts.</title>
        <authorList>
            <person name="Ma L."/>
            <person name="Chen Z."/>
            <person name="Huang D.W."/>
            <person name="Kutty G."/>
            <person name="Ishihara M."/>
            <person name="Wang H."/>
            <person name="Abouelleil A."/>
            <person name="Bishop L."/>
            <person name="Davey E."/>
            <person name="Deng R."/>
            <person name="Deng X."/>
            <person name="Fan L."/>
            <person name="Fantoni G."/>
            <person name="Fitzgerald M."/>
            <person name="Gogineni E."/>
            <person name="Goldberg J.M."/>
            <person name="Handley G."/>
            <person name="Hu X."/>
            <person name="Huber C."/>
            <person name="Jiao X."/>
            <person name="Jones K."/>
            <person name="Levin J.Z."/>
            <person name="Liu Y."/>
            <person name="Macdonald P."/>
            <person name="Melnikov A."/>
            <person name="Raley C."/>
            <person name="Sassi M."/>
            <person name="Sherman B.T."/>
            <person name="Song X."/>
            <person name="Sykes S."/>
            <person name="Tran B."/>
            <person name="Walsh L."/>
            <person name="Xia Y."/>
            <person name="Yang J."/>
            <person name="Young S."/>
            <person name="Zeng Q."/>
            <person name="Zheng X."/>
            <person name="Stephens R."/>
            <person name="Nusbaum C."/>
            <person name="Birren B.W."/>
            <person name="Azadi P."/>
            <person name="Lempicki R.A."/>
            <person name="Cuomo C.A."/>
            <person name="Kovacs J.A."/>
        </authorList>
    </citation>
    <scope>NUCLEOTIDE SEQUENCE [LARGE SCALE GENOMIC DNA]</scope>
    <source>
        <strain evidence="12">RU7</strain>
    </source>
</reference>
<feature type="domain" description="G-patch" evidence="10">
    <location>
        <begin position="150"/>
        <end position="196"/>
    </location>
</feature>
<evidence type="ECO:0000259" key="10">
    <source>
        <dbReference type="PROSITE" id="PS50174"/>
    </source>
</evidence>
<dbReference type="Pfam" id="PF01585">
    <property type="entry name" value="G-patch"/>
    <property type="match status" value="1"/>
</dbReference>
<dbReference type="RefSeq" id="XP_018228820.1">
    <property type="nucleotide sequence ID" value="XM_018374940.1"/>
</dbReference>
<dbReference type="EMBL" id="LFWA01000012">
    <property type="protein sequence ID" value="KTW28258.1"/>
    <property type="molecule type" value="Genomic_DNA"/>
</dbReference>
<evidence type="ECO:0000313" key="12">
    <source>
        <dbReference type="Proteomes" id="UP000053447"/>
    </source>
</evidence>
<feature type="coiled-coil region" evidence="8">
    <location>
        <begin position="320"/>
        <end position="347"/>
    </location>
</feature>
<keyword evidence="6 7" id="KW-0539">Nucleus</keyword>
<organism evidence="11 12">
    <name type="scientific">Pneumocystis jirovecii (strain RU7)</name>
    <name type="common">Human pneumocystis pneumonia agent</name>
    <dbReference type="NCBI Taxonomy" id="1408657"/>
    <lineage>
        <taxon>Eukaryota</taxon>
        <taxon>Fungi</taxon>
        <taxon>Dikarya</taxon>
        <taxon>Ascomycota</taxon>
        <taxon>Taphrinomycotina</taxon>
        <taxon>Pneumocystomycetes</taxon>
        <taxon>Pneumocystaceae</taxon>
        <taxon>Pneumocystis</taxon>
    </lineage>
</organism>
<evidence type="ECO:0000256" key="6">
    <source>
        <dbReference type="ARBA" id="ARBA00023242"/>
    </source>
</evidence>
<accession>A0A0W4ZIS3</accession>
<dbReference type="STRING" id="1408657.A0A0W4ZIS3"/>
<feature type="region of interest" description="Disordered" evidence="9">
    <location>
        <begin position="191"/>
        <end position="236"/>
    </location>
</feature>
<dbReference type="InterPro" id="IPR022783">
    <property type="entry name" value="GCFC_dom"/>
</dbReference>
<evidence type="ECO:0000256" key="5">
    <source>
        <dbReference type="ARBA" id="ARBA00023187"/>
    </source>
</evidence>
<dbReference type="InterPro" id="IPR022159">
    <property type="entry name" value="STIP/TFIP11_N"/>
</dbReference>
<keyword evidence="4 7" id="KW-0747">Spliceosome</keyword>
<keyword evidence="8" id="KW-0175">Coiled coil</keyword>
<dbReference type="InterPro" id="IPR024933">
    <property type="entry name" value="TFP11"/>
</dbReference>
<feature type="compositionally biased region" description="Basic and acidic residues" evidence="9">
    <location>
        <begin position="194"/>
        <end position="229"/>
    </location>
</feature>
<dbReference type="PANTHER" id="PTHR23329:SF1">
    <property type="entry name" value="TUFTELIN-INTERACTING PROTEIN 11"/>
    <property type="match status" value="1"/>
</dbReference>
<dbReference type="Pfam" id="PF12457">
    <property type="entry name" value="TIP_N"/>
    <property type="match status" value="1"/>
</dbReference>
<protein>
    <recommendedName>
        <fullName evidence="10">G-patch domain-containing protein</fullName>
    </recommendedName>
</protein>
<evidence type="ECO:0000256" key="3">
    <source>
        <dbReference type="ARBA" id="ARBA00022664"/>
    </source>
</evidence>
<feature type="compositionally biased region" description="Acidic residues" evidence="9">
    <location>
        <begin position="11"/>
        <end position="26"/>
    </location>
</feature>
<keyword evidence="5 7" id="KW-0508">mRNA splicing</keyword>
<dbReference type="InterPro" id="IPR045211">
    <property type="entry name" value="TFP11/STIP/Ntr1"/>
</dbReference>
<dbReference type="GO" id="GO:0003676">
    <property type="term" value="F:nucleic acid binding"/>
    <property type="evidence" value="ECO:0007669"/>
    <property type="project" value="InterPro"/>
</dbReference>
<dbReference type="Proteomes" id="UP000053447">
    <property type="component" value="Unassembled WGS sequence"/>
</dbReference>
<dbReference type="VEuPathDB" id="FungiDB:T551_02677"/>
<gene>
    <name evidence="11" type="ORF">T551_02677</name>
</gene>
<comment type="subcellular location">
    <subcellularLocation>
        <location evidence="1 7">Nucleus</location>
    </subcellularLocation>
</comment>
<dbReference type="SMART" id="SM00443">
    <property type="entry name" value="G_patch"/>
    <property type="match status" value="1"/>
</dbReference>
<proteinExistence type="inferred from homology"/>
<evidence type="ECO:0000256" key="8">
    <source>
        <dbReference type="SAM" id="Coils"/>
    </source>
</evidence>
<dbReference type="GO" id="GO:0000390">
    <property type="term" value="P:spliceosomal complex disassembly"/>
    <property type="evidence" value="ECO:0007669"/>
    <property type="project" value="InterPro"/>
</dbReference>